<accession>A0A7H0VAG5</accession>
<dbReference type="Proteomes" id="UP000516305">
    <property type="component" value="Chromosome"/>
</dbReference>
<dbReference type="RefSeq" id="WP_210757280.1">
    <property type="nucleotide sequence ID" value="NZ_CP060139.1"/>
</dbReference>
<protein>
    <submittedName>
        <fullName evidence="2">Uncharacterized protein</fullName>
    </submittedName>
</protein>
<feature type="signal peptide" evidence="1">
    <location>
        <begin position="1"/>
        <end position="21"/>
    </location>
</feature>
<organism evidence="2 3">
    <name type="scientific">Croceimicrobium hydrocarbonivorans</name>
    <dbReference type="NCBI Taxonomy" id="2761580"/>
    <lineage>
        <taxon>Bacteria</taxon>
        <taxon>Pseudomonadati</taxon>
        <taxon>Bacteroidota</taxon>
        <taxon>Flavobacteriia</taxon>
        <taxon>Flavobacteriales</taxon>
        <taxon>Owenweeksiaceae</taxon>
        <taxon>Croceimicrobium</taxon>
    </lineage>
</organism>
<keyword evidence="1" id="KW-0732">Signal</keyword>
<dbReference type="EMBL" id="CP060139">
    <property type="protein sequence ID" value="QNR22713.1"/>
    <property type="molecule type" value="Genomic_DNA"/>
</dbReference>
<gene>
    <name evidence="2" type="ORF">H4K34_10000</name>
</gene>
<sequence>MSRLRFLFCLLYLLAFNAIQAQYFLPQPQVLAAAKVKSISVQKIALRQEKMGKPEALDPDFQRSEAILITYFFNDRGLIDSVYHGPKEDGSYYKKEVLLYDSLGRIIEVSSTGMSGEIISKTEVVKTEDGNWYIPSWDRGILNSELYSRPDSIVYKSIMYRGYGKYKSKMIYLYDTLLDLRSETWYQNDEIQSQRTYQWISDQGKPQRFIYSEYVKGEAEEAKIETYDVDSTGMVINELNGLIWDPFRSENFFERFKIFKGLKHYHQDMFREEEIVHELEKSELLTFDGTEIVYRYVFSYSYY</sequence>
<dbReference type="AlphaFoldDB" id="A0A7H0VAG5"/>
<name>A0A7H0VAG5_9FLAO</name>
<keyword evidence="3" id="KW-1185">Reference proteome</keyword>
<reference evidence="2 3" key="1">
    <citation type="submission" date="2020-08" db="EMBL/GenBank/DDBJ databases">
        <title>Croceimicrobium hydrocarbonivorans gen. nov., sp. nov., a novel marine bacterium isolated from a bacterial consortium that degrades polyethylene terephthalate.</title>
        <authorList>
            <person name="Liu R."/>
        </authorList>
    </citation>
    <scope>NUCLEOTIDE SEQUENCE [LARGE SCALE GENOMIC DNA]</scope>
    <source>
        <strain evidence="2 3">A20-9</strain>
    </source>
</reference>
<evidence type="ECO:0000313" key="2">
    <source>
        <dbReference type="EMBL" id="QNR22713.1"/>
    </source>
</evidence>
<feature type="chain" id="PRO_5028890030" evidence="1">
    <location>
        <begin position="22"/>
        <end position="303"/>
    </location>
</feature>
<evidence type="ECO:0000313" key="3">
    <source>
        <dbReference type="Proteomes" id="UP000516305"/>
    </source>
</evidence>
<evidence type="ECO:0000256" key="1">
    <source>
        <dbReference type="SAM" id="SignalP"/>
    </source>
</evidence>
<proteinExistence type="predicted"/>
<dbReference type="KEGG" id="chyd:H4K34_10000"/>